<name>A0ABT5J7H2_RHOTP</name>
<dbReference type="NCBIfam" id="TIGR03135">
    <property type="entry name" value="malonate_mdcG"/>
    <property type="match status" value="1"/>
</dbReference>
<evidence type="ECO:0000259" key="4">
    <source>
        <dbReference type="Pfam" id="PF10620"/>
    </source>
</evidence>
<dbReference type="InterPro" id="IPR017557">
    <property type="entry name" value="Holo-ACP_synthase"/>
</dbReference>
<evidence type="ECO:0000259" key="5">
    <source>
        <dbReference type="Pfam" id="PF20866"/>
    </source>
</evidence>
<reference evidence="6" key="1">
    <citation type="journal article" date="2023" name="Microbiol Resour">
        <title>Genome Sequences of Rhodoplanes serenus and Two Thermotolerant Strains, Rhodoplanes tepidamans and 'Rhodoplanes cryptolactis,' Further Refine the Genus.</title>
        <authorList>
            <person name="Rayyan A.A."/>
            <person name="Kyndt J.A."/>
        </authorList>
    </citation>
    <scope>NUCLEOTIDE SEQUENCE</scope>
    <source>
        <strain evidence="6">DSM 9987</strain>
    </source>
</reference>
<feature type="domain" description="Phosphoribosyl-dephospho-CoA transferase MdcG N-terminal" evidence="5">
    <location>
        <begin position="5"/>
        <end position="96"/>
    </location>
</feature>
<dbReference type="Pfam" id="PF20866">
    <property type="entry name" value="MdcG_N"/>
    <property type="match status" value="1"/>
</dbReference>
<sequence length="248" mass="25938">MIHPRHTLVFIAPEARAALADRLAAGLLPQFRRPPLQAWATAAFVDDDIPGIACRPDGAVPAGHVALGVAFPFRHEGSRVRARIDVPAAAVAGAWSPYEVLALPRPRSLPFGPVLDELLDAAAYHGAELGVFGSTALQLATRLGYVEAISDLDLVVRAPGAAALAGFAAASAAIARRHALRLDAEVDLANGYGVKLAELLSGANTVLGRSLADVRLLDRDEALRAVGSGRDPAAARTPMRPLERQPGV</sequence>
<dbReference type="Proteomes" id="UP001165652">
    <property type="component" value="Unassembled WGS sequence"/>
</dbReference>
<comment type="caution">
    <text evidence="6">The sequence shown here is derived from an EMBL/GenBank/DDBJ whole genome shotgun (WGS) entry which is preliminary data.</text>
</comment>
<evidence type="ECO:0000313" key="6">
    <source>
        <dbReference type="EMBL" id="MDC7784970.1"/>
    </source>
</evidence>
<gene>
    <name evidence="6" type="primary">mdcG</name>
    <name evidence="6" type="ORF">PQJ73_04675</name>
</gene>
<keyword evidence="2" id="KW-0548">Nucleotidyltransferase</keyword>
<evidence type="ECO:0000256" key="1">
    <source>
        <dbReference type="ARBA" id="ARBA00022679"/>
    </source>
</evidence>
<keyword evidence="1" id="KW-0808">Transferase</keyword>
<proteinExistence type="predicted"/>
<dbReference type="InterPro" id="IPR049180">
    <property type="entry name" value="MdcG_C"/>
</dbReference>
<dbReference type="EMBL" id="JAQQLI010000004">
    <property type="protein sequence ID" value="MDC7784970.1"/>
    <property type="molecule type" value="Genomic_DNA"/>
</dbReference>
<protein>
    <submittedName>
        <fullName evidence="6">Malonate decarboxylase holo-[acyl-carrier-protein] synthase</fullName>
    </submittedName>
</protein>
<dbReference type="InterPro" id="IPR048903">
    <property type="entry name" value="MdcG_N"/>
</dbReference>
<feature type="region of interest" description="Disordered" evidence="3">
    <location>
        <begin position="228"/>
        <end position="248"/>
    </location>
</feature>
<evidence type="ECO:0000256" key="2">
    <source>
        <dbReference type="ARBA" id="ARBA00022695"/>
    </source>
</evidence>
<dbReference type="RefSeq" id="WP_272775814.1">
    <property type="nucleotide sequence ID" value="NZ_JAQQLI010000004.1"/>
</dbReference>
<dbReference type="Pfam" id="PF10620">
    <property type="entry name" value="MdcG"/>
    <property type="match status" value="1"/>
</dbReference>
<evidence type="ECO:0000313" key="7">
    <source>
        <dbReference type="Proteomes" id="UP001165652"/>
    </source>
</evidence>
<keyword evidence="7" id="KW-1185">Reference proteome</keyword>
<feature type="domain" description="Phosphoribosyl-dephospho-CoA transferase MdcG C-terminal" evidence="4">
    <location>
        <begin position="108"/>
        <end position="219"/>
    </location>
</feature>
<accession>A0ABT5J7H2</accession>
<evidence type="ECO:0000256" key="3">
    <source>
        <dbReference type="SAM" id="MobiDB-lite"/>
    </source>
</evidence>
<organism evidence="6 7">
    <name type="scientific">Rhodoplanes tepidamans</name>
    <name type="common">Rhodoplanes cryptolactis</name>
    <dbReference type="NCBI Taxonomy" id="200616"/>
    <lineage>
        <taxon>Bacteria</taxon>
        <taxon>Pseudomonadati</taxon>
        <taxon>Pseudomonadota</taxon>
        <taxon>Alphaproteobacteria</taxon>
        <taxon>Hyphomicrobiales</taxon>
        <taxon>Nitrobacteraceae</taxon>
        <taxon>Rhodoplanes</taxon>
    </lineage>
</organism>
<reference evidence="6" key="2">
    <citation type="submission" date="2023-02" db="EMBL/GenBank/DDBJ databases">
        <authorList>
            <person name="Rayyan A."/>
            <person name="Meyer T."/>
            <person name="Kyndt J.A."/>
        </authorList>
    </citation>
    <scope>NUCLEOTIDE SEQUENCE</scope>
    <source>
        <strain evidence="6">DSM 9987</strain>
    </source>
</reference>